<dbReference type="STRING" id="692275.N1QHY2"/>
<dbReference type="OrthoDB" id="10066429at2759"/>
<evidence type="ECO:0000256" key="3">
    <source>
        <dbReference type="ARBA" id="ARBA00022502"/>
    </source>
</evidence>
<dbReference type="GeneID" id="27907586"/>
<organism evidence="12 13">
    <name type="scientific">Sphaerulina musiva (strain SO2202)</name>
    <name type="common">Poplar stem canker fungus</name>
    <name type="synonym">Septoria musiva</name>
    <dbReference type="NCBI Taxonomy" id="692275"/>
    <lineage>
        <taxon>Eukaryota</taxon>
        <taxon>Fungi</taxon>
        <taxon>Dikarya</taxon>
        <taxon>Ascomycota</taxon>
        <taxon>Pezizomycotina</taxon>
        <taxon>Dothideomycetes</taxon>
        <taxon>Dothideomycetidae</taxon>
        <taxon>Mycosphaerellales</taxon>
        <taxon>Mycosphaerellaceae</taxon>
        <taxon>Sphaerulina</taxon>
    </lineage>
</organism>
<evidence type="ECO:0000256" key="4">
    <source>
        <dbReference type="ARBA" id="ARBA00022676"/>
    </source>
</evidence>
<name>N1QHY2_SPHMS</name>
<feature type="transmembrane region" description="Helical" evidence="11">
    <location>
        <begin position="7"/>
        <end position="28"/>
    </location>
</feature>
<accession>N1QHY2</accession>
<sequence length="507" mass="57689">MWARDDLLLVHLLLVLVRLYFALSPSYIHPDEHFQGPEIIAGEVFGYPTYKTWEFTSAHPIRSIFPFWLVYGWPLTVLKWVHEGLGYGSVQPQTAFYCLRCLMFLLSFVLGDWALYELLPSPKERRSAIVLVASSYVTWTLQTHTFSNSIETIAVLWSLVLIKRLAEHTAILQFQVCCGLAFLCVVGIFNRITFPAYLLIPLIQLLHGFYLQPLRIPVMIAAGLLTMAVAITMDTEFYSGYRPHFRHLFHNAVLTPLNNLAYNADSANLAKHGLHPFWQHCVANLPQLIGPAFPLLMLSSRRCVLFWSAIVGTVALSFFPHQEPRFLLPAVPLLLASVKIPKRGQRYWLAVWFLFNILGGVLFGVYHQGGVVPAQTWIAQQPNVSQTLWWKTYSPPRWLLNGKSESINTTDLMGMKLEPMLEQLQEHAQCEDARNRTLLVAPSSATSLDAYTWPSNTGHSLIFLRLWHYRSHIGLDDMDFGDDGVLSTLQRVVGRRGLVVWQVSKIC</sequence>
<feature type="transmembrane region" description="Helical" evidence="11">
    <location>
        <begin position="94"/>
        <end position="116"/>
    </location>
</feature>
<evidence type="ECO:0000313" key="12">
    <source>
        <dbReference type="EMBL" id="EMF12064.1"/>
    </source>
</evidence>
<proteinExistence type="inferred from homology"/>
<feature type="transmembrane region" description="Helical" evidence="11">
    <location>
        <begin position="136"/>
        <end position="162"/>
    </location>
</feature>
<keyword evidence="7 11" id="KW-0256">Endoplasmic reticulum</keyword>
<keyword evidence="5 12" id="KW-0808">Transferase</keyword>
<keyword evidence="4 11" id="KW-0328">Glycosyltransferase</keyword>
<evidence type="ECO:0000256" key="2">
    <source>
        <dbReference type="ARBA" id="ARBA00004687"/>
    </source>
</evidence>
<dbReference type="EC" id="2.4.1.-" evidence="11"/>
<dbReference type="GO" id="GO:0005789">
    <property type="term" value="C:endoplasmic reticulum membrane"/>
    <property type="evidence" value="ECO:0007669"/>
    <property type="project" value="UniProtKB-SubCell"/>
</dbReference>
<reference evidence="12 13" key="1">
    <citation type="journal article" date="2012" name="PLoS Pathog.">
        <title>Diverse lifestyles and strategies of plant pathogenesis encoded in the genomes of eighteen Dothideomycetes fungi.</title>
        <authorList>
            <person name="Ohm R.A."/>
            <person name="Feau N."/>
            <person name="Henrissat B."/>
            <person name="Schoch C.L."/>
            <person name="Horwitz B.A."/>
            <person name="Barry K.W."/>
            <person name="Condon B.J."/>
            <person name="Copeland A.C."/>
            <person name="Dhillon B."/>
            <person name="Glaser F."/>
            <person name="Hesse C.N."/>
            <person name="Kosti I."/>
            <person name="LaButti K."/>
            <person name="Lindquist E.A."/>
            <person name="Lucas S."/>
            <person name="Salamov A.A."/>
            <person name="Bradshaw R.E."/>
            <person name="Ciuffetti L."/>
            <person name="Hamelin R.C."/>
            <person name="Kema G.H.J."/>
            <person name="Lawrence C."/>
            <person name="Scott J.A."/>
            <person name="Spatafora J.W."/>
            <person name="Turgeon B.G."/>
            <person name="de Wit P.J.G.M."/>
            <person name="Zhong S."/>
            <person name="Goodwin S.B."/>
            <person name="Grigoriev I.V."/>
        </authorList>
    </citation>
    <scope>NUCLEOTIDE SEQUENCE [LARGE SCALE GENOMIC DNA]</scope>
    <source>
        <strain evidence="12 13">SO2202</strain>
    </source>
</reference>
<protein>
    <recommendedName>
        <fullName evidence="11">Mannosyltransferase</fullName>
        <ecNumber evidence="11">2.4.1.-</ecNumber>
    </recommendedName>
</protein>
<evidence type="ECO:0000256" key="10">
    <source>
        <dbReference type="ARBA" id="ARBA00038466"/>
    </source>
</evidence>
<keyword evidence="13" id="KW-1185">Reference proteome</keyword>
<dbReference type="OMA" id="HGIHPRY"/>
<evidence type="ECO:0000256" key="5">
    <source>
        <dbReference type="ARBA" id="ARBA00022679"/>
    </source>
</evidence>
<keyword evidence="9 11" id="KW-0472">Membrane</keyword>
<dbReference type="eggNOG" id="KOG4123">
    <property type="taxonomic scope" value="Eukaryota"/>
</dbReference>
<comment type="subcellular location">
    <subcellularLocation>
        <location evidence="1 11">Endoplasmic reticulum membrane</location>
        <topology evidence="1 11">Multi-pass membrane protein</topology>
    </subcellularLocation>
</comment>
<evidence type="ECO:0000256" key="8">
    <source>
        <dbReference type="ARBA" id="ARBA00022989"/>
    </source>
</evidence>
<dbReference type="AlphaFoldDB" id="N1QHY2"/>
<dbReference type="RefSeq" id="XP_016760185.1">
    <property type="nucleotide sequence ID" value="XM_016910449.1"/>
</dbReference>
<dbReference type="PANTHER" id="PTHR22760:SF3">
    <property type="entry name" value="GPI MANNOSYLTRANSFERASE 4"/>
    <property type="match status" value="1"/>
</dbReference>
<evidence type="ECO:0000256" key="7">
    <source>
        <dbReference type="ARBA" id="ARBA00022824"/>
    </source>
</evidence>
<dbReference type="HOGENOM" id="CLU_022957_2_0_1"/>
<evidence type="ECO:0000256" key="9">
    <source>
        <dbReference type="ARBA" id="ARBA00023136"/>
    </source>
</evidence>
<evidence type="ECO:0000256" key="6">
    <source>
        <dbReference type="ARBA" id="ARBA00022692"/>
    </source>
</evidence>
<comment type="similarity">
    <text evidence="10">Belongs to the glycosyltransferase 22 family. PIGZ subfamily.</text>
</comment>
<dbReference type="GO" id="GO:0006506">
    <property type="term" value="P:GPI anchor biosynthetic process"/>
    <property type="evidence" value="ECO:0007669"/>
    <property type="project" value="UniProtKB-KW"/>
</dbReference>
<evidence type="ECO:0000313" key="13">
    <source>
        <dbReference type="Proteomes" id="UP000016931"/>
    </source>
</evidence>
<comment type="pathway">
    <text evidence="2">Glycolipid biosynthesis; glycosylphosphatidylinositol-anchor biosynthesis.</text>
</comment>
<evidence type="ECO:0000256" key="1">
    <source>
        <dbReference type="ARBA" id="ARBA00004477"/>
    </source>
</evidence>
<evidence type="ECO:0000256" key="11">
    <source>
        <dbReference type="RuleBase" id="RU363075"/>
    </source>
</evidence>
<gene>
    <name evidence="12" type="ORF">SEPMUDRAFT_87571</name>
</gene>
<dbReference type="PANTHER" id="PTHR22760">
    <property type="entry name" value="GLYCOSYLTRANSFERASE"/>
    <property type="match status" value="1"/>
</dbReference>
<feature type="transmembrane region" description="Helical" evidence="11">
    <location>
        <begin position="214"/>
        <end position="233"/>
    </location>
</feature>
<dbReference type="EMBL" id="KB456265">
    <property type="protein sequence ID" value="EMF12064.1"/>
    <property type="molecule type" value="Genomic_DNA"/>
</dbReference>
<keyword evidence="8 11" id="KW-1133">Transmembrane helix</keyword>
<keyword evidence="3" id="KW-0337">GPI-anchor biosynthesis</keyword>
<feature type="transmembrane region" description="Helical" evidence="11">
    <location>
        <begin position="174"/>
        <end position="194"/>
    </location>
</feature>
<keyword evidence="6 11" id="KW-0812">Transmembrane</keyword>
<dbReference type="InterPro" id="IPR005599">
    <property type="entry name" value="GPI_mannosylTrfase"/>
</dbReference>
<feature type="transmembrane region" description="Helical" evidence="11">
    <location>
        <begin position="347"/>
        <end position="366"/>
    </location>
</feature>
<dbReference type="GO" id="GO:0000026">
    <property type="term" value="F:alpha-1,2-mannosyltransferase activity"/>
    <property type="evidence" value="ECO:0007669"/>
    <property type="project" value="TreeGrafter"/>
</dbReference>
<dbReference type="Proteomes" id="UP000016931">
    <property type="component" value="Unassembled WGS sequence"/>
</dbReference>
<feature type="transmembrane region" description="Helical" evidence="11">
    <location>
        <begin position="63"/>
        <end position="82"/>
    </location>
</feature>
<dbReference type="Pfam" id="PF03901">
    <property type="entry name" value="Glyco_transf_22"/>
    <property type="match status" value="1"/>
</dbReference>